<proteinExistence type="inferred from homology"/>
<dbReference type="RefSeq" id="WP_378560923.1">
    <property type="nucleotide sequence ID" value="NZ_JBHSDL010000014.1"/>
</dbReference>
<sequence>MKEPFEQAVRRHGDTVLRVCRAMLGPGADADDVWSETFLAALRAWPELAEDTNVEAWLVRVAQRKAVDVTRARARHAVPTADLPEQPSRLGNPGDDEDGLWRAVAALPQRQRLAVAYRYLGGLAHAETAELIGGSAAAVRRAAADGIKSLRQTYDAGQRPEGAPR</sequence>
<dbReference type="SUPFAM" id="SSF88946">
    <property type="entry name" value="Sigma2 domain of RNA polymerase sigma factors"/>
    <property type="match status" value="1"/>
</dbReference>
<feature type="domain" description="RNA polymerase sigma factor 70 region 4 type 2" evidence="8">
    <location>
        <begin position="100"/>
        <end position="148"/>
    </location>
</feature>
<dbReference type="InterPro" id="IPR014284">
    <property type="entry name" value="RNA_pol_sigma-70_dom"/>
</dbReference>
<evidence type="ECO:0000313" key="9">
    <source>
        <dbReference type="EMBL" id="MFC4374985.1"/>
    </source>
</evidence>
<dbReference type="InterPro" id="IPR036388">
    <property type="entry name" value="WH-like_DNA-bd_sf"/>
</dbReference>
<evidence type="ECO:0000256" key="2">
    <source>
        <dbReference type="ARBA" id="ARBA00023015"/>
    </source>
</evidence>
<keyword evidence="5" id="KW-0804">Transcription</keyword>
<evidence type="ECO:0000256" key="4">
    <source>
        <dbReference type="ARBA" id="ARBA00023125"/>
    </source>
</evidence>
<feature type="domain" description="RNA polymerase sigma-70 region 2" evidence="7">
    <location>
        <begin position="9"/>
        <end position="75"/>
    </location>
</feature>
<dbReference type="InterPro" id="IPR007627">
    <property type="entry name" value="RNA_pol_sigma70_r2"/>
</dbReference>
<evidence type="ECO:0000313" key="10">
    <source>
        <dbReference type="Proteomes" id="UP001595844"/>
    </source>
</evidence>
<gene>
    <name evidence="9" type="ORF">ACFO5K_12845</name>
</gene>
<dbReference type="PANTHER" id="PTHR43133:SF8">
    <property type="entry name" value="RNA POLYMERASE SIGMA FACTOR HI_1459-RELATED"/>
    <property type="match status" value="1"/>
</dbReference>
<reference evidence="10" key="1">
    <citation type="journal article" date="2019" name="Int. J. Syst. Evol. Microbiol.">
        <title>The Global Catalogue of Microorganisms (GCM) 10K type strain sequencing project: providing services to taxonomists for standard genome sequencing and annotation.</title>
        <authorList>
            <consortium name="The Broad Institute Genomics Platform"/>
            <consortium name="The Broad Institute Genome Sequencing Center for Infectious Disease"/>
            <person name="Wu L."/>
            <person name="Ma J."/>
        </authorList>
    </citation>
    <scope>NUCLEOTIDE SEQUENCE [LARGE SCALE GENOMIC DNA]</scope>
    <source>
        <strain evidence="10">IBRC-M 10490</strain>
    </source>
</reference>
<name>A0ABV8VG22_9NOCA</name>
<dbReference type="Gene3D" id="1.10.10.10">
    <property type="entry name" value="Winged helix-like DNA-binding domain superfamily/Winged helix DNA-binding domain"/>
    <property type="match status" value="1"/>
</dbReference>
<dbReference type="InterPro" id="IPR013249">
    <property type="entry name" value="RNA_pol_sigma70_r4_t2"/>
</dbReference>
<organism evidence="9 10">
    <name type="scientific">Nocardia halotolerans</name>
    <dbReference type="NCBI Taxonomy" id="1755878"/>
    <lineage>
        <taxon>Bacteria</taxon>
        <taxon>Bacillati</taxon>
        <taxon>Actinomycetota</taxon>
        <taxon>Actinomycetes</taxon>
        <taxon>Mycobacteriales</taxon>
        <taxon>Nocardiaceae</taxon>
        <taxon>Nocardia</taxon>
    </lineage>
</organism>
<comment type="caution">
    <text evidence="9">The sequence shown here is derived from an EMBL/GenBank/DDBJ whole genome shotgun (WGS) entry which is preliminary data.</text>
</comment>
<dbReference type="NCBIfam" id="TIGR02937">
    <property type="entry name" value="sigma70-ECF"/>
    <property type="match status" value="1"/>
</dbReference>
<evidence type="ECO:0000256" key="5">
    <source>
        <dbReference type="ARBA" id="ARBA00023163"/>
    </source>
</evidence>
<evidence type="ECO:0000259" key="8">
    <source>
        <dbReference type="Pfam" id="PF08281"/>
    </source>
</evidence>
<accession>A0ABV8VG22</accession>
<feature type="region of interest" description="Disordered" evidence="6">
    <location>
        <begin position="73"/>
        <end position="96"/>
    </location>
</feature>
<keyword evidence="4" id="KW-0238">DNA-binding</keyword>
<keyword evidence="3" id="KW-0731">Sigma factor</keyword>
<dbReference type="Pfam" id="PF04542">
    <property type="entry name" value="Sigma70_r2"/>
    <property type="match status" value="1"/>
</dbReference>
<dbReference type="EMBL" id="JBHSDL010000014">
    <property type="protein sequence ID" value="MFC4374985.1"/>
    <property type="molecule type" value="Genomic_DNA"/>
</dbReference>
<dbReference type="Proteomes" id="UP001595844">
    <property type="component" value="Unassembled WGS sequence"/>
</dbReference>
<evidence type="ECO:0000256" key="6">
    <source>
        <dbReference type="SAM" id="MobiDB-lite"/>
    </source>
</evidence>
<dbReference type="Pfam" id="PF08281">
    <property type="entry name" value="Sigma70_r4_2"/>
    <property type="match status" value="1"/>
</dbReference>
<keyword evidence="10" id="KW-1185">Reference proteome</keyword>
<dbReference type="InterPro" id="IPR013325">
    <property type="entry name" value="RNA_pol_sigma_r2"/>
</dbReference>
<evidence type="ECO:0000256" key="3">
    <source>
        <dbReference type="ARBA" id="ARBA00023082"/>
    </source>
</evidence>
<dbReference type="InterPro" id="IPR013324">
    <property type="entry name" value="RNA_pol_sigma_r3/r4-like"/>
</dbReference>
<dbReference type="Gene3D" id="1.10.1740.10">
    <property type="match status" value="1"/>
</dbReference>
<dbReference type="PANTHER" id="PTHR43133">
    <property type="entry name" value="RNA POLYMERASE ECF-TYPE SIGMA FACTO"/>
    <property type="match status" value="1"/>
</dbReference>
<dbReference type="SUPFAM" id="SSF88659">
    <property type="entry name" value="Sigma3 and sigma4 domains of RNA polymerase sigma factors"/>
    <property type="match status" value="1"/>
</dbReference>
<keyword evidence="2" id="KW-0805">Transcription regulation</keyword>
<dbReference type="InterPro" id="IPR039425">
    <property type="entry name" value="RNA_pol_sigma-70-like"/>
</dbReference>
<comment type="similarity">
    <text evidence="1">Belongs to the sigma-70 factor family. ECF subfamily.</text>
</comment>
<evidence type="ECO:0000259" key="7">
    <source>
        <dbReference type="Pfam" id="PF04542"/>
    </source>
</evidence>
<protein>
    <submittedName>
        <fullName evidence="9">RNA polymerase sigma factor</fullName>
    </submittedName>
</protein>
<evidence type="ECO:0000256" key="1">
    <source>
        <dbReference type="ARBA" id="ARBA00010641"/>
    </source>
</evidence>